<dbReference type="GO" id="GO:0042302">
    <property type="term" value="F:structural constituent of cuticle"/>
    <property type="evidence" value="ECO:0007669"/>
    <property type="project" value="InterPro"/>
</dbReference>
<dbReference type="InterPro" id="IPR002486">
    <property type="entry name" value="Col_cuticle_N"/>
</dbReference>
<keyword evidence="2" id="KW-0472">Membrane</keyword>
<sequence length="83" mass="8824">FRHLVLGGTISCGVAIIGSLLVAFSLVAEINTFRDDVMADLGEFKAKANEAWEKMSLPSGGTSRRDDTIIRYARQSYASGGGG</sequence>
<evidence type="ECO:0000259" key="3">
    <source>
        <dbReference type="SMART" id="SM01088"/>
    </source>
</evidence>
<evidence type="ECO:0000256" key="2">
    <source>
        <dbReference type="SAM" id="Phobius"/>
    </source>
</evidence>
<keyword evidence="2" id="KW-0812">Transmembrane</keyword>
<proteinExistence type="predicted"/>
<feature type="domain" description="Nematode cuticle collagen N-terminal" evidence="3">
    <location>
        <begin position="3"/>
        <end position="55"/>
    </location>
</feature>
<feature type="non-terminal residue" evidence="4">
    <location>
        <position position="1"/>
    </location>
</feature>
<protein>
    <recommendedName>
        <fullName evidence="3">Nematode cuticle collagen N-terminal domain-containing protein</fullName>
    </recommendedName>
</protein>
<dbReference type="Proteomes" id="UP001328107">
    <property type="component" value="Unassembled WGS sequence"/>
</dbReference>
<evidence type="ECO:0000313" key="5">
    <source>
        <dbReference type="Proteomes" id="UP001328107"/>
    </source>
</evidence>
<organism evidence="4 5">
    <name type="scientific">Pristionchus mayeri</name>
    <dbReference type="NCBI Taxonomy" id="1317129"/>
    <lineage>
        <taxon>Eukaryota</taxon>
        <taxon>Metazoa</taxon>
        <taxon>Ecdysozoa</taxon>
        <taxon>Nematoda</taxon>
        <taxon>Chromadorea</taxon>
        <taxon>Rhabditida</taxon>
        <taxon>Rhabditina</taxon>
        <taxon>Diplogasteromorpha</taxon>
        <taxon>Diplogasteroidea</taxon>
        <taxon>Neodiplogasteridae</taxon>
        <taxon>Pristionchus</taxon>
    </lineage>
</organism>
<reference evidence="5" key="1">
    <citation type="submission" date="2022-10" db="EMBL/GenBank/DDBJ databases">
        <title>Genome assembly of Pristionchus species.</title>
        <authorList>
            <person name="Yoshida K."/>
            <person name="Sommer R.J."/>
        </authorList>
    </citation>
    <scope>NUCLEOTIDE SEQUENCE [LARGE SCALE GENOMIC DNA]</scope>
    <source>
        <strain evidence="5">RS5460</strain>
    </source>
</reference>
<comment type="caution">
    <text evidence="4">The sequence shown here is derived from an EMBL/GenBank/DDBJ whole genome shotgun (WGS) entry which is preliminary data.</text>
</comment>
<accession>A0AAN5HZT0</accession>
<dbReference type="AlphaFoldDB" id="A0AAN5HZT0"/>
<dbReference type="SMART" id="SM01088">
    <property type="entry name" value="Col_cuticle_N"/>
    <property type="match status" value="1"/>
</dbReference>
<keyword evidence="5" id="KW-1185">Reference proteome</keyword>
<keyword evidence="2" id="KW-1133">Transmembrane helix</keyword>
<dbReference type="EMBL" id="BTRK01000004">
    <property type="protein sequence ID" value="GMR46737.1"/>
    <property type="molecule type" value="Genomic_DNA"/>
</dbReference>
<feature type="non-terminal residue" evidence="4">
    <location>
        <position position="83"/>
    </location>
</feature>
<keyword evidence="1" id="KW-0677">Repeat</keyword>
<feature type="transmembrane region" description="Helical" evidence="2">
    <location>
        <begin position="6"/>
        <end position="28"/>
    </location>
</feature>
<evidence type="ECO:0000313" key="4">
    <source>
        <dbReference type="EMBL" id="GMR46737.1"/>
    </source>
</evidence>
<gene>
    <name evidence="4" type="ORF">PMAYCL1PPCAC_16932</name>
</gene>
<evidence type="ECO:0000256" key="1">
    <source>
        <dbReference type="ARBA" id="ARBA00022737"/>
    </source>
</evidence>
<name>A0AAN5HZT0_9BILA</name>
<dbReference type="Pfam" id="PF01484">
    <property type="entry name" value="Col_cuticle_N"/>
    <property type="match status" value="1"/>
</dbReference>